<reference evidence="1 2" key="1">
    <citation type="submission" date="2017-12" db="EMBL/GenBank/DDBJ databases">
        <title>Sequencing, de novo assembly and annotation of complete genome of a new Thraustochytrid species, strain FCC1311.</title>
        <authorList>
            <person name="Sedici K."/>
            <person name="Godart F."/>
            <person name="Aiese Cigliano R."/>
            <person name="Sanseverino W."/>
            <person name="Barakat M."/>
            <person name="Ortet P."/>
            <person name="Marechal E."/>
            <person name="Cagnac O."/>
            <person name="Amato A."/>
        </authorList>
    </citation>
    <scope>NUCLEOTIDE SEQUENCE [LARGE SCALE GENOMIC DNA]</scope>
</reference>
<name>A0A2R5GH73_9STRA</name>
<gene>
    <name evidence="1" type="ORF">FCC1311_042162</name>
</gene>
<dbReference type="InParanoid" id="A0A2R5GH73"/>
<protein>
    <submittedName>
        <fullName evidence="1">Uncharacterized protein</fullName>
    </submittedName>
</protein>
<sequence length="498" mass="55118">MEFGPERGASGSDAVKDVLARSVEAAGAQELAHAIRTERKWRDNYVGHLLAVQEFMLASDETCKETARAGLEALYDTMHWKGTRLADVHVEPATTRFGTGSVKGKGRVDEFWLPVPRVSSAQTVLAADRTKEVKRIESVEAILAEIKDWIKQGIAEPNVLDNMTRMLRDHPEWLDLRGQRFVVLGASSQMGPTRALLRLGATVIAVDLPGARIWDKLISFAENSGGELIFPTDQEGNPGANVINDMPDLVSWIVSCIPEGERAVLGSYLYMDGASFVRVVVASDYIAREVQRLRPEVVLSYLCSPTEPFCLPEEALEFAQQTAKARAWTHPGDKLLRALTLGYTLLPNEAIREPKSSRLLQDSYVPEQGPNYAFAKLVQRWRTILSGPTKAIANVAPASLTRSVMSNRLLRWGILGCERFGVVPFLPETANAIMTALMLHDLNFHDDKIKAYAVHPMVTYQSSAVHGGTWRCAFKTSSATKISVLVFAYNRINPMSRL</sequence>
<dbReference type="EMBL" id="BEYU01000038">
    <property type="protein sequence ID" value="GBG27993.1"/>
    <property type="molecule type" value="Genomic_DNA"/>
</dbReference>
<accession>A0A2R5GH73</accession>
<dbReference type="Proteomes" id="UP000241890">
    <property type="component" value="Unassembled WGS sequence"/>
</dbReference>
<dbReference type="OrthoDB" id="46988at2759"/>
<proteinExistence type="predicted"/>
<evidence type="ECO:0000313" key="1">
    <source>
        <dbReference type="EMBL" id="GBG27993.1"/>
    </source>
</evidence>
<comment type="caution">
    <text evidence="1">The sequence shown here is derived from an EMBL/GenBank/DDBJ whole genome shotgun (WGS) entry which is preliminary data.</text>
</comment>
<dbReference type="AlphaFoldDB" id="A0A2R5GH73"/>
<keyword evidence="2" id="KW-1185">Reference proteome</keyword>
<evidence type="ECO:0000313" key="2">
    <source>
        <dbReference type="Proteomes" id="UP000241890"/>
    </source>
</evidence>
<organism evidence="1 2">
    <name type="scientific">Hondaea fermentalgiana</name>
    <dbReference type="NCBI Taxonomy" id="2315210"/>
    <lineage>
        <taxon>Eukaryota</taxon>
        <taxon>Sar</taxon>
        <taxon>Stramenopiles</taxon>
        <taxon>Bigyra</taxon>
        <taxon>Labyrinthulomycetes</taxon>
        <taxon>Thraustochytrida</taxon>
        <taxon>Thraustochytriidae</taxon>
        <taxon>Hondaea</taxon>
    </lineage>
</organism>